<sequence length="105" mass="11469">MNVVVTGIFYCFSGMIPNCLMATCCPCISLAQTLHPLVAIYRYTFVVMYVRTGVRGRFANPGNACKACLCFCSCCTIAQPVSHTDSYTPNICNFGLKDTLVGYVL</sequence>
<dbReference type="Proteomes" id="UP000030762">
    <property type="component" value="Unassembled WGS sequence"/>
</dbReference>
<dbReference type="OrthoDB" id="1045822at2759"/>
<dbReference type="GeneID" id="19952732"/>
<keyword evidence="2" id="KW-1185">Reference proteome</keyword>
<gene>
    <name evidence="1" type="ORF">SDRG_12005</name>
</gene>
<organism evidence="1 2">
    <name type="scientific">Saprolegnia diclina (strain VS20)</name>
    <dbReference type="NCBI Taxonomy" id="1156394"/>
    <lineage>
        <taxon>Eukaryota</taxon>
        <taxon>Sar</taxon>
        <taxon>Stramenopiles</taxon>
        <taxon>Oomycota</taxon>
        <taxon>Saprolegniomycetes</taxon>
        <taxon>Saprolegniales</taxon>
        <taxon>Saprolegniaceae</taxon>
        <taxon>Saprolegnia</taxon>
    </lineage>
</organism>
<dbReference type="VEuPathDB" id="FungiDB:SDRG_12005"/>
<reference evidence="1 2" key="1">
    <citation type="submission" date="2012-04" db="EMBL/GenBank/DDBJ databases">
        <title>The Genome Sequence of Saprolegnia declina VS20.</title>
        <authorList>
            <consortium name="The Broad Institute Genome Sequencing Platform"/>
            <person name="Russ C."/>
            <person name="Nusbaum C."/>
            <person name="Tyler B."/>
            <person name="van West P."/>
            <person name="Dieguez-Uribeondo J."/>
            <person name="de Bruijn I."/>
            <person name="Tripathy S."/>
            <person name="Jiang R."/>
            <person name="Young S.K."/>
            <person name="Zeng Q."/>
            <person name="Gargeya S."/>
            <person name="Fitzgerald M."/>
            <person name="Haas B."/>
            <person name="Abouelleil A."/>
            <person name="Alvarado L."/>
            <person name="Arachchi H.M."/>
            <person name="Berlin A."/>
            <person name="Chapman S.B."/>
            <person name="Goldberg J."/>
            <person name="Griggs A."/>
            <person name="Gujja S."/>
            <person name="Hansen M."/>
            <person name="Howarth C."/>
            <person name="Imamovic A."/>
            <person name="Larimer J."/>
            <person name="McCowen C."/>
            <person name="Montmayeur A."/>
            <person name="Murphy C."/>
            <person name="Neiman D."/>
            <person name="Pearson M."/>
            <person name="Priest M."/>
            <person name="Roberts A."/>
            <person name="Saif S."/>
            <person name="Shea T."/>
            <person name="Sisk P."/>
            <person name="Sykes S."/>
            <person name="Wortman J."/>
            <person name="Nusbaum C."/>
            <person name="Birren B."/>
        </authorList>
    </citation>
    <scope>NUCLEOTIDE SEQUENCE [LARGE SCALE GENOMIC DNA]</scope>
    <source>
        <strain evidence="1 2">VS20</strain>
    </source>
</reference>
<evidence type="ECO:0000313" key="1">
    <source>
        <dbReference type="EMBL" id="EQC30431.1"/>
    </source>
</evidence>
<dbReference type="EMBL" id="JH767176">
    <property type="protein sequence ID" value="EQC30431.1"/>
    <property type="molecule type" value="Genomic_DNA"/>
</dbReference>
<dbReference type="InParanoid" id="T0Q762"/>
<dbReference type="RefSeq" id="XP_008616284.1">
    <property type="nucleotide sequence ID" value="XM_008618062.1"/>
</dbReference>
<name>T0Q762_SAPDV</name>
<accession>T0Q762</accession>
<proteinExistence type="predicted"/>
<evidence type="ECO:0000313" key="2">
    <source>
        <dbReference type="Proteomes" id="UP000030762"/>
    </source>
</evidence>
<protein>
    <submittedName>
        <fullName evidence="1">Uncharacterized protein</fullName>
    </submittedName>
</protein>
<dbReference type="AlphaFoldDB" id="T0Q762"/>